<dbReference type="Pfam" id="PF17989">
    <property type="entry name" value="ALP_N"/>
    <property type="match status" value="1"/>
</dbReference>
<dbReference type="InterPro" id="IPR040607">
    <property type="entry name" value="ALP_N"/>
</dbReference>
<dbReference type="Gene3D" id="3.30.420.40">
    <property type="match status" value="2"/>
</dbReference>
<dbReference type="InterPro" id="IPR043129">
    <property type="entry name" value="ATPase_NBD"/>
</dbReference>
<dbReference type="AlphaFoldDB" id="A0A1G8ZVQ5"/>
<reference evidence="2 3" key="1">
    <citation type="submission" date="2016-10" db="EMBL/GenBank/DDBJ databases">
        <authorList>
            <person name="de Groot N.N."/>
        </authorList>
    </citation>
    <scope>NUCLEOTIDE SEQUENCE [LARGE SCALE GENOMIC DNA]</scope>
    <source>
        <strain evidence="2 3">DSM 18346</strain>
    </source>
</reference>
<protein>
    <submittedName>
        <fullName evidence="2">Plasmid segregation protein ParM</fullName>
    </submittedName>
</protein>
<feature type="domain" description="Actin-like protein N-terminal" evidence="1">
    <location>
        <begin position="9"/>
        <end position="186"/>
    </location>
</feature>
<organism evidence="2 3">
    <name type="scientific">Natronincola ferrireducens</name>
    <dbReference type="NCBI Taxonomy" id="393762"/>
    <lineage>
        <taxon>Bacteria</taxon>
        <taxon>Bacillati</taxon>
        <taxon>Bacillota</taxon>
        <taxon>Clostridia</taxon>
        <taxon>Peptostreptococcales</taxon>
        <taxon>Natronincolaceae</taxon>
        <taxon>Natronincola</taxon>
    </lineage>
</organism>
<gene>
    <name evidence="2" type="ORF">SAMN05660472_00983</name>
</gene>
<accession>A0A1G8ZVQ5</accession>
<dbReference type="CDD" id="cd10227">
    <property type="entry name" value="ASKHA_NBD_ParM-like"/>
    <property type="match status" value="1"/>
</dbReference>
<evidence type="ECO:0000313" key="3">
    <source>
        <dbReference type="Proteomes" id="UP000198718"/>
    </source>
</evidence>
<evidence type="ECO:0000313" key="2">
    <source>
        <dbReference type="EMBL" id="SDK19212.1"/>
    </source>
</evidence>
<name>A0A1G8ZVQ5_9FIRM</name>
<dbReference type="SUPFAM" id="SSF53067">
    <property type="entry name" value="Actin-like ATPase domain"/>
    <property type="match status" value="1"/>
</dbReference>
<dbReference type="STRING" id="393762.SAMN05660472_00983"/>
<dbReference type="RefSeq" id="WP_090551060.1">
    <property type="nucleotide sequence ID" value="NZ_FNFP01000001.1"/>
</dbReference>
<dbReference type="OrthoDB" id="5412507at2"/>
<evidence type="ECO:0000259" key="1">
    <source>
        <dbReference type="Pfam" id="PF17989"/>
    </source>
</evidence>
<sequence>MKNRIRLYVDGGNRLTKIMEEAKKPFSFPTIISEPGMELSYGTSFDLFDLHPTTTNIDFNNMLVEIIKDGESLGKKLVGRAAENKGVLIRDRNRYEKKSNDEVILFCLLTGIASNLVKYEKDQQPIDITINQPLVEYVANQKNLSNLYGEKLKGNVKVLYYNTSNTSEVIKEATYDIENITLCPEGIAPFFHHAVNENGTLKEAYTKDKKTVVFDIGSGQINIAAFDGLKTVGVNTFEKGMMDCYEKISMMLFNNFREKLDRKPYTYDIDNMIRYHNKILKGKKGEGINTSNIVENVFDTFAYELNKDFREFVKTKFIGNCDTAIFCGGGSEILFPYLDHYLSNDFTCIKSDTGEYHNVIGSMYYRIYKDAASNL</sequence>
<dbReference type="EMBL" id="FNFP01000001">
    <property type="protein sequence ID" value="SDK19212.1"/>
    <property type="molecule type" value="Genomic_DNA"/>
</dbReference>
<dbReference type="Proteomes" id="UP000198718">
    <property type="component" value="Unassembled WGS sequence"/>
</dbReference>
<proteinExistence type="predicted"/>
<keyword evidence="3" id="KW-1185">Reference proteome</keyword>